<dbReference type="OrthoDB" id="2546621at2759"/>
<dbReference type="EMBL" id="BRPK01000009">
    <property type="protein sequence ID" value="GLB41105.1"/>
    <property type="molecule type" value="Genomic_DNA"/>
</dbReference>
<dbReference type="Proteomes" id="UP001063166">
    <property type="component" value="Unassembled WGS sequence"/>
</dbReference>
<organism evidence="1 2">
    <name type="scientific">Lyophyllum shimeji</name>
    <name type="common">Hon-shimeji</name>
    <name type="synonym">Tricholoma shimeji</name>
    <dbReference type="NCBI Taxonomy" id="47721"/>
    <lineage>
        <taxon>Eukaryota</taxon>
        <taxon>Fungi</taxon>
        <taxon>Dikarya</taxon>
        <taxon>Basidiomycota</taxon>
        <taxon>Agaricomycotina</taxon>
        <taxon>Agaricomycetes</taxon>
        <taxon>Agaricomycetidae</taxon>
        <taxon>Agaricales</taxon>
        <taxon>Tricholomatineae</taxon>
        <taxon>Lyophyllaceae</taxon>
        <taxon>Lyophyllum</taxon>
    </lineage>
</organism>
<reference evidence="1" key="1">
    <citation type="submission" date="2022-07" db="EMBL/GenBank/DDBJ databases">
        <title>The genome of Lyophyllum shimeji provides insight into the initial evolution of ectomycorrhizal fungal genome.</title>
        <authorList>
            <person name="Kobayashi Y."/>
            <person name="Shibata T."/>
            <person name="Hirakawa H."/>
            <person name="Shigenobu S."/>
            <person name="Nishiyama T."/>
            <person name="Yamada A."/>
            <person name="Hasebe M."/>
            <person name="Kawaguchi M."/>
        </authorList>
    </citation>
    <scope>NUCLEOTIDE SEQUENCE</scope>
    <source>
        <strain evidence="1">AT787</strain>
    </source>
</reference>
<comment type="caution">
    <text evidence="1">The sequence shown here is derived from an EMBL/GenBank/DDBJ whole genome shotgun (WGS) entry which is preliminary data.</text>
</comment>
<dbReference type="AlphaFoldDB" id="A0A9P3PSA4"/>
<sequence length="279" mass="30627">MDVDPLADTVPPRYAIESDEEEDEYNPLRATPSAPNQVAGVKILGDLPQGRDLVIATGDVAKYWARGADLGEQSGAVAVNNIQVGLVFNPKWTKATVIISEALTRLPVWSMHQYALTVLDSLKPTKISLLDTYAVPSYITEAPLPFQDAPLRYLSTSKVDRAIESKSEAFAPPNLIQSTSASFLSILNTSHQPTPGTLILVPSPHIPHPSPKVLEPNNFLHLSEDRFEWPEETMNVAQQLLFAAIGEDLPPRWVYGMDRRGVTSAWRKKGDVGDGGMYI</sequence>
<accession>A0A9P3PSA4</accession>
<evidence type="ECO:0000313" key="2">
    <source>
        <dbReference type="Proteomes" id="UP001063166"/>
    </source>
</evidence>
<evidence type="ECO:0000313" key="1">
    <source>
        <dbReference type="EMBL" id="GLB41105.1"/>
    </source>
</evidence>
<gene>
    <name evidence="1" type="ORF">LshimejAT787_0903200</name>
</gene>
<name>A0A9P3PSA4_LYOSH</name>
<protein>
    <submittedName>
        <fullName evidence="1">Uncharacterized protein</fullName>
    </submittedName>
</protein>
<proteinExistence type="predicted"/>
<keyword evidence="2" id="KW-1185">Reference proteome</keyword>